<gene>
    <name evidence="4" type="ordered locus">MTR_8g092740</name>
</gene>
<dbReference type="GO" id="GO:0000786">
    <property type="term" value="C:nucleosome"/>
    <property type="evidence" value="ECO:0007669"/>
    <property type="project" value="InterPro"/>
</dbReference>
<dbReference type="PaxDb" id="3880-AET04663"/>
<dbReference type="GO" id="GO:0030527">
    <property type="term" value="F:structural constituent of chromatin"/>
    <property type="evidence" value="ECO:0007669"/>
    <property type="project" value="InterPro"/>
</dbReference>
<dbReference type="eggNOG" id="KOG1745">
    <property type="taxonomic scope" value="Eukaryota"/>
</dbReference>
<reference evidence="5" key="3">
    <citation type="submission" date="2015-04" db="UniProtKB">
        <authorList>
            <consortium name="EnsemblPlants"/>
        </authorList>
    </citation>
    <scope>IDENTIFICATION</scope>
    <source>
        <strain evidence="5">cv. Jemalong A17</strain>
    </source>
</reference>
<dbReference type="HOGENOM" id="CLU_1698163_0_0_1"/>
<reference evidence="4 6" key="2">
    <citation type="journal article" date="2014" name="BMC Genomics">
        <title>An improved genome release (version Mt4.0) for the model legume Medicago truncatula.</title>
        <authorList>
            <person name="Tang H."/>
            <person name="Krishnakumar V."/>
            <person name="Bidwell S."/>
            <person name="Rosen B."/>
            <person name="Chan A."/>
            <person name="Zhou S."/>
            <person name="Gentzbittel L."/>
            <person name="Childs K.L."/>
            <person name="Yandell M."/>
            <person name="Gundlach H."/>
            <person name="Mayer K.F."/>
            <person name="Schwartz D.C."/>
            <person name="Town C.D."/>
        </authorList>
    </citation>
    <scope>GENOME REANNOTATION</scope>
    <source>
        <strain evidence="5 6">cv. Jemalong A17</strain>
    </source>
</reference>
<evidence type="ECO:0000313" key="6">
    <source>
        <dbReference type="Proteomes" id="UP000002051"/>
    </source>
</evidence>
<dbReference type="GO" id="GO:0046982">
    <property type="term" value="F:protein heterodimerization activity"/>
    <property type="evidence" value="ECO:0007669"/>
    <property type="project" value="InterPro"/>
</dbReference>
<dbReference type="InterPro" id="IPR007125">
    <property type="entry name" value="H2A/H2B/H3"/>
</dbReference>
<dbReference type="PRINTS" id="PR00622">
    <property type="entry name" value="HISTONEH3"/>
</dbReference>
<feature type="domain" description="Core Histone H2A/H2B/H3" evidence="3">
    <location>
        <begin position="112"/>
        <end position="150"/>
    </location>
</feature>
<dbReference type="SMART" id="SM00428">
    <property type="entry name" value="H3"/>
    <property type="match status" value="1"/>
</dbReference>
<comment type="similarity">
    <text evidence="1">Belongs to the histone H3 family.</text>
</comment>
<evidence type="ECO:0000313" key="4">
    <source>
        <dbReference type="EMBL" id="AET04663.1"/>
    </source>
</evidence>
<dbReference type="EnsemblPlants" id="AET04663">
    <property type="protein sequence ID" value="AET04663"/>
    <property type="gene ID" value="MTR_8g092740"/>
</dbReference>
<evidence type="ECO:0000256" key="1">
    <source>
        <dbReference type="ARBA" id="ARBA00010343"/>
    </source>
</evidence>
<dbReference type="InterPro" id="IPR000164">
    <property type="entry name" value="Histone_H3/CENP-A"/>
</dbReference>
<dbReference type="AlphaFoldDB" id="G7LCA4"/>
<name>G7LCA4_MEDTR</name>
<accession>G7LCA4</accession>
<dbReference type="GO" id="GO:0003677">
    <property type="term" value="F:DNA binding"/>
    <property type="evidence" value="ECO:0007669"/>
    <property type="project" value="InterPro"/>
</dbReference>
<evidence type="ECO:0000256" key="2">
    <source>
        <dbReference type="ARBA" id="ARBA00022990"/>
    </source>
</evidence>
<dbReference type="Proteomes" id="UP000002051">
    <property type="component" value="Chromosome 8"/>
</dbReference>
<dbReference type="STRING" id="3880.G7LCA4"/>
<dbReference type="GO" id="GO:0005634">
    <property type="term" value="C:nucleus"/>
    <property type="evidence" value="ECO:0000318"/>
    <property type="project" value="GO_Central"/>
</dbReference>
<keyword evidence="6" id="KW-1185">Reference proteome</keyword>
<reference evidence="4 6" key="1">
    <citation type="journal article" date="2011" name="Nature">
        <title>The Medicago genome provides insight into the evolution of rhizobial symbioses.</title>
        <authorList>
            <person name="Young N.D."/>
            <person name="Debelle F."/>
            <person name="Oldroyd G.E."/>
            <person name="Geurts R."/>
            <person name="Cannon S.B."/>
            <person name="Udvardi M.K."/>
            <person name="Benedito V.A."/>
            <person name="Mayer K.F."/>
            <person name="Gouzy J."/>
            <person name="Schoof H."/>
            <person name="Van de Peer Y."/>
            <person name="Proost S."/>
            <person name="Cook D.R."/>
            <person name="Meyers B.C."/>
            <person name="Spannagl M."/>
            <person name="Cheung F."/>
            <person name="De Mita S."/>
            <person name="Krishnakumar V."/>
            <person name="Gundlach H."/>
            <person name="Zhou S."/>
            <person name="Mudge J."/>
            <person name="Bharti A.K."/>
            <person name="Murray J.D."/>
            <person name="Naoumkina M.A."/>
            <person name="Rosen B."/>
            <person name="Silverstein K.A."/>
            <person name="Tang H."/>
            <person name="Rombauts S."/>
            <person name="Zhao P.X."/>
            <person name="Zhou P."/>
            <person name="Barbe V."/>
            <person name="Bardou P."/>
            <person name="Bechner M."/>
            <person name="Bellec A."/>
            <person name="Berger A."/>
            <person name="Berges H."/>
            <person name="Bidwell S."/>
            <person name="Bisseling T."/>
            <person name="Choisne N."/>
            <person name="Couloux A."/>
            <person name="Denny R."/>
            <person name="Deshpande S."/>
            <person name="Dai X."/>
            <person name="Doyle J.J."/>
            <person name="Dudez A.M."/>
            <person name="Farmer A.D."/>
            <person name="Fouteau S."/>
            <person name="Franken C."/>
            <person name="Gibelin C."/>
            <person name="Gish J."/>
            <person name="Goldstein S."/>
            <person name="Gonzalez A.J."/>
            <person name="Green P.J."/>
            <person name="Hallab A."/>
            <person name="Hartog M."/>
            <person name="Hua A."/>
            <person name="Humphray S.J."/>
            <person name="Jeong D.H."/>
            <person name="Jing Y."/>
            <person name="Jocker A."/>
            <person name="Kenton S.M."/>
            <person name="Kim D.J."/>
            <person name="Klee K."/>
            <person name="Lai H."/>
            <person name="Lang C."/>
            <person name="Lin S."/>
            <person name="Macmil S.L."/>
            <person name="Magdelenat G."/>
            <person name="Matthews L."/>
            <person name="McCorrison J."/>
            <person name="Monaghan E.L."/>
            <person name="Mun J.H."/>
            <person name="Najar F.Z."/>
            <person name="Nicholson C."/>
            <person name="Noirot C."/>
            <person name="O'Bleness M."/>
            <person name="Paule C.R."/>
            <person name="Poulain J."/>
            <person name="Prion F."/>
            <person name="Qin B."/>
            <person name="Qu C."/>
            <person name="Retzel E.F."/>
            <person name="Riddle C."/>
            <person name="Sallet E."/>
            <person name="Samain S."/>
            <person name="Samson N."/>
            <person name="Sanders I."/>
            <person name="Saurat O."/>
            <person name="Scarpelli C."/>
            <person name="Schiex T."/>
            <person name="Segurens B."/>
            <person name="Severin A.J."/>
            <person name="Sherrier D.J."/>
            <person name="Shi R."/>
            <person name="Sims S."/>
            <person name="Singer S.R."/>
            <person name="Sinharoy S."/>
            <person name="Sterck L."/>
            <person name="Viollet A."/>
            <person name="Wang B.B."/>
            <person name="Wang K."/>
            <person name="Wang M."/>
            <person name="Wang X."/>
            <person name="Warfsmann J."/>
            <person name="Weissenbach J."/>
            <person name="White D.D."/>
            <person name="White J.D."/>
            <person name="Wiley G.B."/>
            <person name="Wincker P."/>
            <person name="Xing Y."/>
            <person name="Yang L."/>
            <person name="Yao Z."/>
            <person name="Ying F."/>
            <person name="Zhai J."/>
            <person name="Zhou L."/>
            <person name="Zuber A."/>
            <person name="Denarie J."/>
            <person name="Dixon R.A."/>
            <person name="May G.D."/>
            <person name="Schwartz D.C."/>
            <person name="Rogers J."/>
            <person name="Quetier F."/>
            <person name="Town C.D."/>
            <person name="Roe B.A."/>
        </authorList>
    </citation>
    <scope>NUCLEOTIDE SEQUENCE [LARGE SCALE GENOMIC DNA]</scope>
    <source>
        <strain evidence="4">A17</strain>
        <strain evidence="5 6">cv. Jemalong A17</strain>
    </source>
</reference>
<keyword evidence="2" id="KW-0007">Acetylation</keyword>
<evidence type="ECO:0000313" key="5">
    <source>
        <dbReference type="EnsemblPlants" id="AET04663"/>
    </source>
</evidence>
<organism evidence="4 6">
    <name type="scientific">Medicago truncatula</name>
    <name type="common">Barrel medic</name>
    <name type="synonym">Medicago tribuloides</name>
    <dbReference type="NCBI Taxonomy" id="3880"/>
    <lineage>
        <taxon>Eukaryota</taxon>
        <taxon>Viridiplantae</taxon>
        <taxon>Streptophyta</taxon>
        <taxon>Embryophyta</taxon>
        <taxon>Tracheophyta</taxon>
        <taxon>Spermatophyta</taxon>
        <taxon>Magnoliopsida</taxon>
        <taxon>eudicotyledons</taxon>
        <taxon>Gunneridae</taxon>
        <taxon>Pentapetalae</taxon>
        <taxon>rosids</taxon>
        <taxon>fabids</taxon>
        <taxon>Fabales</taxon>
        <taxon>Fabaceae</taxon>
        <taxon>Papilionoideae</taxon>
        <taxon>50 kb inversion clade</taxon>
        <taxon>NPAAA clade</taxon>
        <taxon>Hologalegina</taxon>
        <taxon>IRL clade</taxon>
        <taxon>Trifolieae</taxon>
        <taxon>Medicago</taxon>
    </lineage>
</organism>
<dbReference type="SUPFAM" id="SSF47113">
    <property type="entry name" value="Histone-fold"/>
    <property type="match status" value="1"/>
</dbReference>
<dbReference type="Gene3D" id="1.10.20.10">
    <property type="entry name" value="Histone, subunit A"/>
    <property type="match status" value="1"/>
</dbReference>
<evidence type="ECO:0000259" key="3">
    <source>
        <dbReference type="Pfam" id="PF00125"/>
    </source>
</evidence>
<dbReference type="Pfam" id="PF00125">
    <property type="entry name" value="Histone"/>
    <property type="match status" value="1"/>
</dbReference>
<protein>
    <submittedName>
        <fullName evidence="4">Core histone H2A/H2B/H3/H4</fullName>
    </submittedName>
</protein>
<proteinExistence type="inferred from homology"/>
<dbReference type="PANTHER" id="PTHR11426">
    <property type="entry name" value="HISTONE H3"/>
    <property type="match status" value="1"/>
</dbReference>
<dbReference type="EMBL" id="CM001224">
    <property type="protein sequence ID" value="AET04663.1"/>
    <property type="molecule type" value="Genomic_DNA"/>
</dbReference>
<dbReference type="InterPro" id="IPR009072">
    <property type="entry name" value="Histone-fold"/>
</dbReference>
<sequence length="155" mass="17490">MIINIQSIQTHQKFEQIRREWWLRQGDSLTHKEKITHEQEMRLTKVVLRRASNRRGETGQVPRPCVESHCSCSSIVETVIAVAVLVNGGSGSEFLVLDEADDAGDSLTSHTCNKLIKAYLVGLFEDTNPCAIHAKRVTIMPKDIQLARRIRGERA</sequence>